<dbReference type="Pfam" id="PF00254">
    <property type="entry name" value="FKBP_C"/>
    <property type="match status" value="1"/>
</dbReference>
<dbReference type="EMBL" id="CP060719">
    <property type="protein sequence ID" value="QNN69510.1"/>
    <property type="molecule type" value="Genomic_DNA"/>
</dbReference>
<keyword evidence="3 5" id="KW-0697">Rotamase</keyword>
<accession>A0A7G9SNT5</accession>
<protein>
    <recommendedName>
        <fullName evidence="6">Peptidyl-prolyl cis-trans isomerase</fullName>
        <ecNumber evidence="6">5.2.1.8</ecNumber>
    </recommendedName>
</protein>
<evidence type="ECO:0000313" key="9">
    <source>
        <dbReference type="EMBL" id="QNN69510.1"/>
    </source>
</evidence>
<dbReference type="AlphaFoldDB" id="A0A7G9SNT5"/>
<comment type="catalytic activity">
    <reaction evidence="1 5 6">
        <text>[protein]-peptidylproline (omega=180) = [protein]-peptidylproline (omega=0)</text>
        <dbReference type="Rhea" id="RHEA:16237"/>
        <dbReference type="Rhea" id="RHEA-COMP:10747"/>
        <dbReference type="Rhea" id="RHEA-COMP:10748"/>
        <dbReference type="ChEBI" id="CHEBI:83833"/>
        <dbReference type="ChEBI" id="CHEBI:83834"/>
        <dbReference type="EC" id="5.2.1.8"/>
    </reaction>
</comment>
<dbReference type="PANTHER" id="PTHR43811">
    <property type="entry name" value="FKBP-TYPE PEPTIDYL-PROLYL CIS-TRANS ISOMERASE FKPA"/>
    <property type="match status" value="1"/>
</dbReference>
<dbReference type="RefSeq" id="WP_187552028.1">
    <property type="nucleotide sequence ID" value="NZ_BMZL01000001.1"/>
</dbReference>
<dbReference type="EC" id="5.2.1.8" evidence="6"/>
<feature type="domain" description="PPIase FKBP-type" evidence="8">
    <location>
        <begin position="218"/>
        <end position="304"/>
    </location>
</feature>
<dbReference type="Proteomes" id="UP000515804">
    <property type="component" value="Chromosome"/>
</dbReference>
<dbReference type="PANTHER" id="PTHR43811:SF57">
    <property type="entry name" value="FKBP-TYPE PEPTIDYL-PROLYL CIS-TRANS ISOMERASE FKPA-RELATED"/>
    <property type="match status" value="1"/>
</dbReference>
<dbReference type="KEGG" id="tcn:H9L16_12640"/>
<proteinExistence type="inferred from homology"/>
<feature type="chain" id="PRO_5028847178" description="Peptidyl-prolyl cis-trans isomerase" evidence="7">
    <location>
        <begin position="24"/>
        <end position="304"/>
    </location>
</feature>
<dbReference type="InterPro" id="IPR036944">
    <property type="entry name" value="PPIase_FKBP_N_sf"/>
</dbReference>
<evidence type="ECO:0000256" key="6">
    <source>
        <dbReference type="RuleBase" id="RU003915"/>
    </source>
</evidence>
<evidence type="ECO:0000256" key="7">
    <source>
        <dbReference type="SAM" id="SignalP"/>
    </source>
</evidence>
<sequence length="304" mass="32109">MSFSLRALVALLIATLVAGLVHAQEAGLQSDRDKISYMVGMDVAKSVGPALPDMDISAFERAIANGMAGGKPLLDEAATKQTSQVLMTSIDARKNGKPAPTIDKQKAGFLIGGNVGGSLAGISREVDLPMLMRGFKDATTPGGKTLLTTAEADALRASFSARVSAANAAQRIAVAQASLKDEEAFLAKNKTVKGVFSTPSGLQYMVLRQGNGMRPKPGQRVKVNYEGKLLDGTVFDSSYQRGQPAEFGLDQVIAGWTEGVGLMPIGGKYRFWIPAKLGYGEKGMGRDIPPNSTLTFDVELLGVE</sequence>
<keyword evidence="10" id="KW-1185">Reference proteome</keyword>
<dbReference type="InterPro" id="IPR000774">
    <property type="entry name" value="PPIase_FKBP_N"/>
</dbReference>
<dbReference type="FunFam" id="3.10.50.40:FF:000006">
    <property type="entry name" value="Peptidyl-prolyl cis-trans isomerase"/>
    <property type="match status" value="1"/>
</dbReference>
<dbReference type="PROSITE" id="PS50059">
    <property type="entry name" value="FKBP_PPIASE"/>
    <property type="match status" value="1"/>
</dbReference>
<dbReference type="GO" id="GO:0003755">
    <property type="term" value="F:peptidyl-prolyl cis-trans isomerase activity"/>
    <property type="evidence" value="ECO:0007669"/>
    <property type="project" value="UniProtKB-UniRule"/>
</dbReference>
<evidence type="ECO:0000256" key="5">
    <source>
        <dbReference type="PROSITE-ProRule" id="PRU00277"/>
    </source>
</evidence>
<dbReference type="Gene3D" id="3.10.50.40">
    <property type="match status" value="1"/>
</dbReference>
<dbReference type="SUPFAM" id="SSF54534">
    <property type="entry name" value="FKBP-like"/>
    <property type="match status" value="1"/>
</dbReference>
<evidence type="ECO:0000256" key="3">
    <source>
        <dbReference type="ARBA" id="ARBA00023110"/>
    </source>
</evidence>
<dbReference type="Gene3D" id="1.10.287.460">
    <property type="entry name" value="Peptidyl-prolyl cis-trans isomerase, FKBP-type, N-terminal domain"/>
    <property type="match status" value="2"/>
</dbReference>
<keyword evidence="4 5" id="KW-0413">Isomerase</keyword>
<dbReference type="InterPro" id="IPR001179">
    <property type="entry name" value="PPIase_FKBP_dom"/>
</dbReference>
<dbReference type="Pfam" id="PF01346">
    <property type="entry name" value="FKBP_N"/>
    <property type="match status" value="2"/>
</dbReference>
<evidence type="ECO:0000256" key="4">
    <source>
        <dbReference type="ARBA" id="ARBA00023235"/>
    </source>
</evidence>
<organism evidence="9 10">
    <name type="scientific">Thermomonas carbonis</name>
    <dbReference type="NCBI Taxonomy" id="1463158"/>
    <lineage>
        <taxon>Bacteria</taxon>
        <taxon>Pseudomonadati</taxon>
        <taxon>Pseudomonadota</taxon>
        <taxon>Gammaproteobacteria</taxon>
        <taxon>Lysobacterales</taxon>
        <taxon>Lysobacteraceae</taxon>
        <taxon>Thermomonas</taxon>
    </lineage>
</organism>
<dbReference type="GO" id="GO:0006457">
    <property type="term" value="P:protein folding"/>
    <property type="evidence" value="ECO:0007669"/>
    <property type="project" value="InterPro"/>
</dbReference>
<dbReference type="InterPro" id="IPR046357">
    <property type="entry name" value="PPIase_dom_sf"/>
</dbReference>
<evidence type="ECO:0000256" key="1">
    <source>
        <dbReference type="ARBA" id="ARBA00000971"/>
    </source>
</evidence>
<evidence type="ECO:0000256" key="2">
    <source>
        <dbReference type="ARBA" id="ARBA00006577"/>
    </source>
</evidence>
<name>A0A7G9SNT5_9GAMM</name>
<evidence type="ECO:0000313" key="10">
    <source>
        <dbReference type="Proteomes" id="UP000515804"/>
    </source>
</evidence>
<keyword evidence="7" id="KW-0732">Signal</keyword>
<evidence type="ECO:0000259" key="8">
    <source>
        <dbReference type="PROSITE" id="PS50059"/>
    </source>
</evidence>
<feature type="signal peptide" evidence="7">
    <location>
        <begin position="1"/>
        <end position="23"/>
    </location>
</feature>
<gene>
    <name evidence="9" type="ORF">H9L16_12640</name>
</gene>
<reference evidence="9 10" key="1">
    <citation type="submission" date="2020-08" db="EMBL/GenBank/DDBJ databases">
        <title>Genome sequence of Thermomonas carbonis KCTC 42013T.</title>
        <authorList>
            <person name="Hyun D.-W."/>
            <person name="Bae J.-W."/>
        </authorList>
    </citation>
    <scope>NUCLEOTIDE SEQUENCE [LARGE SCALE GENOMIC DNA]</scope>
    <source>
        <strain evidence="9 10">KCTC 42013</strain>
    </source>
</reference>
<comment type="similarity">
    <text evidence="2 6">Belongs to the FKBP-type PPIase family.</text>
</comment>